<dbReference type="Pfam" id="PF19073">
    <property type="entry name" value="DUF5769"/>
    <property type="match status" value="1"/>
</dbReference>
<sequence>MKETDSSSTESDTITDHTTDNTFQYYAKKIILDLIFKKLRDEEACCYGSFIRDMISGYEPTKLKTLFKSFQHSNIFLRTLKIYFDLKHLWDEKNTIAIKIKADKNNSYFMDYVIDNRYYQEIISLLSDDDSKKVLEKLSDSFKKISIKMIIKYETSIEYGRFEYYPIKGDLDVNTLMSNVILPDLTIGDLDTLNPNCNIYEIVTNIRKQQFTVISNSGYPILDHSDIEFESDYLESHCIDYRSKRGKKILKTMRKMELHGWQCINVPCKNEDCILSVLRRDS</sequence>
<evidence type="ECO:0000313" key="1">
    <source>
        <dbReference type="EMBL" id="QID06412.1"/>
    </source>
</evidence>
<proteinExistence type="predicted"/>
<protein>
    <submittedName>
        <fullName evidence="1">Uncharacterized protein</fullName>
    </submittedName>
</protein>
<organism evidence="1">
    <name type="scientific">Borely moumouvirus</name>
    <dbReference type="NCBI Taxonomy" id="2712067"/>
    <lineage>
        <taxon>Viruses</taxon>
        <taxon>Varidnaviria</taxon>
        <taxon>Bamfordvirae</taxon>
        <taxon>Nucleocytoviricota</taxon>
        <taxon>Megaviricetes</taxon>
        <taxon>Imitervirales</taxon>
        <taxon>Mimiviridae</taxon>
        <taxon>Megamimivirinae</taxon>
        <taxon>Moumouvirus</taxon>
    </lineage>
</organism>
<reference evidence="1" key="1">
    <citation type="submission" date="2019-07" db="EMBL/GenBank/DDBJ databases">
        <title>The discovery of a new lineage B mimivirus raises questions about particles surface fibrils.</title>
        <authorList>
            <person name="Silva L.K.S."/>
            <person name="Rodrigues R.A.L."/>
            <person name="Andrade A.C.S.P."/>
            <person name="Hikida H."/>
            <person name="Andreani J."/>
            <person name="Levasseur A."/>
            <person name="La Scola B."/>
            <person name="Abrahao J.S."/>
        </authorList>
    </citation>
    <scope>NUCLEOTIDE SEQUENCE</scope>
    <source>
        <strain evidence="1">B60</strain>
    </source>
</reference>
<dbReference type="EMBL" id="MN175499">
    <property type="protein sequence ID" value="QID06412.1"/>
    <property type="molecule type" value="Genomic_DNA"/>
</dbReference>
<accession>A0A6G6AC55</accession>
<dbReference type="InterPro" id="IPR043908">
    <property type="entry name" value="DUF5769"/>
</dbReference>
<name>A0A6G6AC55_9VIRU</name>